<name>A0A1X3FKP1_9BRAD</name>
<keyword evidence="4 5" id="KW-0862">Zinc</keyword>
<feature type="binding site" evidence="4">
    <location>
        <position position="52"/>
    </location>
    <ligand>
        <name>NAD(+)</name>
        <dbReference type="ChEBI" id="CHEBI:57540"/>
    </ligand>
</feature>
<gene>
    <name evidence="4" type="primary">cobB</name>
    <name evidence="7" type="ORF">BSZ18_17220</name>
</gene>
<feature type="binding site" evidence="4">
    <location>
        <position position="220"/>
    </location>
    <ligand>
        <name>NAD(+)</name>
        <dbReference type="ChEBI" id="CHEBI:57540"/>
    </ligand>
</feature>
<keyword evidence="1 4" id="KW-0963">Cytoplasm</keyword>
<dbReference type="PANTHER" id="PTHR11085">
    <property type="entry name" value="NAD-DEPENDENT PROTEIN DEACYLASE SIRTUIN-5, MITOCHONDRIAL-RELATED"/>
    <property type="match status" value="1"/>
</dbReference>
<dbReference type="GO" id="GO:0070403">
    <property type="term" value="F:NAD+ binding"/>
    <property type="evidence" value="ECO:0007669"/>
    <property type="project" value="UniProtKB-UniRule"/>
</dbReference>
<evidence type="ECO:0000256" key="5">
    <source>
        <dbReference type="PROSITE-ProRule" id="PRU00236"/>
    </source>
</evidence>
<evidence type="ECO:0000313" key="8">
    <source>
        <dbReference type="Proteomes" id="UP000193553"/>
    </source>
</evidence>
<dbReference type="InterPro" id="IPR003000">
    <property type="entry name" value="Sirtuin"/>
</dbReference>
<organism evidence="7 8">
    <name type="scientific">Bradyrhizobium canariense</name>
    <dbReference type="NCBI Taxonomy" id="255045"/>
    <lineage>
        <taxon>Bacteria</taxon>
        <taxon>Pseudomonadati</taxon>
        <taxon>Pseudomonadota</taxon>
        <taxon>Alphaproteobacteria</taxon>
        <taxon>Hyphomicrobiales</taxon>
        <taxon>Nitrobacteraceae</taxon>
        <taxon>Bradyrhizobium</taxon>
    </lineage>
</organism>
<reference evidence="7 8" key="1">
    <citation type="submission" date="2017-03" db="EMBL/GenBank/DDBJ databases">
        <title>Whole genome sequences of fourteen strains of Bradyrhizobium canariense and one strain of Bradyrhizobium japonicum isolated from Lupinus (Papilionoideae: Genisteae) species in Algeria.</title>
        <authorList>
            <person name="Crovadore J."/>
            <person name="Chekireb D."/>
            <person name="Brachmann A."/>
            <person name="Chablais R."/>
            <person name="Cochard B."/>
            <person name="Lefort F."/>
        </authorList>
    </citation>
    <scope>NUCLEOTIDE SEQUENCE [LARGE SCALE GENOMIC DNA]</scope>
    <source>
        <strain evidence="7 8">UBMA195</strain>
    </source>
</reference>
<dbReference type="PANTHER" id="PTHR11085:SF4">
    <property type="entry name" value="NAD-DEPENDENT PROTEIN DEACYLASE"/>
    <property type="match status" value="1"/>
</dbReference>
<comment type="cofactor">
    <cofactor evidence="4">
        <name>Zn(2+)</name>
        <dbReference type="ChEBI" id="CHEBI:29105"/>
    </cofactor>
    <text evidence="4">Binds 1 zinc ion per subunit.</text>
</comment>
<dbReference type="InterPro" id="IPR026590">
    <property type="entry name" value="Ssirtuin_cat_dom"/>
</dbReference>
<dbReference type="GO" id="GO:0008270">
    <property type="term" value="F:zinc ion binding"/>
    <property type="evidence" value="ECO:0007669"/>
    <property type="project" value="UniProtKB-UniRule"/>
</dbReference>
<evidence type="ECO:0000313" key="7">
    <source>
        <dbReference type="EMBL" id="OSJ09738.1"/>
    </source>
</evidence>
<feature type="binding site" evidence="4">
    <location>
        <position position="128"/>
    </location>
    <ligand>
        <name>nicotinamide</name>
        <dbReference type="ChEBI" id="CHEBI:17154"/>
    </ligand>
</feature>
<proteinExistence type="inferred from homology"/>
<feature type="active site" description="Proton acceptor" evidence="4 5">
    <location>
        <position position="145"/>
    </location>
</feature>
<keyword evidence="3 4" id="KW-0520">NAD</keyword>
<dbReference type="EC" id="2.3.1.286" evidence="4"/>
<dbReference type="Pfam" id="PF02146">
    <property type="entry name" value="SIR2"/>
    <property type="match status" value="1"/>
</dbReference>
<dbReference type="Gene3D" id="3.40.50.1220">
    <property type="entry name" value="TPP-binding domain"/>
    <property type="match status" value="1"/>
</dbReference>
<dbReference type="OrthoDB" id="9800582at2"/>
<dbReference type="STRING" id="255045.SAMN05444158_1543"/>
<comment type="caution">
    <text evidence="4">Lacks conserved residue(s) required for the propagation of feature annotation.</text>
</comment>
<dbReference type="HAMAP" id="MF_01968">
    <property type="entry name" value="Sirtuin_ClassU"/>
    <property type="match status" value="1"/>
</dbReference>
<feature type="binding site" evidence="4 5">
    <location>
        <position position="181"/>
    </location>
    <ligand>
        <name>Zn(2+)</name>
        <dbReference type="ChEBI" id="CHEBI:29105"/>
    </ligand>
</feature>
<keyword evidence="4 5" id="KW-0479">Metal-binding</keyword>
<feature type="binding site" evidence="4">
    <location>
        <position position="145"/>
    </location>
    <ligand>
        <name>NAD(+)</name>
        <dbReference type="ChEBI" id="CHEBI:57540"/>
    </ligand>
</feature>
<feature type="binding site" evidence="4">
    <location>
        <position position="59"/>
    </location>
    <ligand>
        <name>NAD(+)</name>
        <dbReference type="ChEBI" id="CHEBI:57540"/>
    </ligand>
</feature>
<feature type="binding site" evidence="4">
    <location>
        <position position="127"/>
    </location>
    <ligand>
        <name>NAD(+)</name>
        <dbReference type="ChEBI" id="CHEBI:57540"/>
    </ligand>
</feature>
<accession>A0A1X3FKP1</accession>
<feature type="binding site" evidence="4">
    <location>
        <position position="125"/>
    </location>
    <ligand>
        <name>NAD(+)</name>
        <dbReference type="ChEBI" id="CHEBI:57540"/>
    </ligand>
</feature>
<dbReference type="InterPro" id="IPR050134">
    <property type="entry name" value="NAD-dep_sirtuin_deacylases"/>
</dbReference>
<comment type="catalytic activity">
    <reaction evidence="4">
        <text>N(6)-acetyl-L-lysyl-[protein] + NAD(+) + H2O = 2''-O-acetyl-ADP-D-ribose + nicotinamide + L-lysyl-[protein]</text>
        <dbReference type="Rhea" id="RHEA:43636"/>
        <dbReference type="Rhea" id="RHEA-COMP:9752"/>
        <dbReference type="Rhea" id="RHEA-COMP:10731"/>
        <dbReference type="ChEBI" id="CHEBI:15377"/>
        <dbReference type="ChEBI" id="CHEBI:17154"/>
        <dbReference type="ChEBI" id="CHEBI:29969"/>
        <dbReference type="ChEBI" id="CHEBI:57540"/>
        <dbReference type="ChEBI" id="CHEBI:61930"/>
        <dbReference type="ChEBI" id="CHEBI:83767"/>
        <dbReference type="EC" id="2.3.1.286"/>
    </reaction>
</comment>
<feature type="binding site" evidence="4">
    <location>
        <position position="127"/>
    </location>
    <ligand>
        <name>nicotinamide</name>
        <dbReference type="ChEBI" id="CHEBI:17154"/>
    </ligand>
</feature>
<evidence type="ECO:0000256" key="4">
    <source>
        <dbReference type="HAMAP-Rule" id="MF_01968"/>
    </source>
</evidence>
<evidence type="ECO:0000256" key="3">
    <source>
        <dbReference type="ARBA" id="ARBA00023027"/>
    </source>
</evidence>
<feature type="binding site" evidence="4">
    <location>
        <position position="244"/>
    </location>
    <ligand>
        <name>NAD(+)</name>
        <dbReference type="ChEBI" id="CHEBI:57540"/>
    </ligand>
</feature>
<comment type="subcellular location">
    <subcellularLocation>
        <location evidence="4">Cytoplasm</location>
    </subcellularLocation>
</comment>
<dbReference type="Gene3D" id="2.20.28.200">
    <property type="match status" value="1"/>
</dbReference>
<feature type="binding site" evidence="4 5">
    <location>
        <position position="178"/>
    </location>
    <ligand>
        <name>Zn(2+)</name>
        <dbReference type="ChEBI" id="CHEBI:29105"/>
    </ligand>
</feature>
<feature type="binding site" evidence="4">
    <location>
        <position position="261"/>
    </location>
    <ligand>
        <name>NAD(+)</name>
        <dbReference type="ChEBI" id="CHEBI:57540"/>
    </ligand>
</feature>
<evidence type="ECO:0000259" key="6">
    <source>
        <dbReference type="PROSITE" id="PS50305"/>
    </source>
</evidence>
<feature type="binding site" evidence="4">
    <location>
        <position position="48"/>
    </location>
    <ligand>
        <name>NAD(+)</name>
        <dbReference type="ChEBI" id="CHEBI:57540"/>
    </ligand>
</feature>
<dbReference type="CDD" id="cd01410">
    <property type="entry name" value="SIRT7"/>
    <property type="match status" value="1"/>
</dbReference>
<evidence type="ECO:0000256" key="2">
    <source>
        <dbReference type="ARBA" id="ARBA00022679"/>
    </source>
</evidence>
<dbReference type="EMBL" id="NAFI01000173">
    <property type="protein sequence ID" value="OSJ09738.1"/>
    <property type="molecule type" value="Genomic_DNA"/>
</dbReference>
<feature type="binding site" evidence="4">
    <location>
        <position position="219"/>
    </location>
    <ligand>
        <name>NAD(+)</name>
        <dbReference type="ChEBI" id="CHEBI:57540"/>
    </ligand>
</feature>
<comment type="caution">
    <text evidence="7">The sequence shown here is derived from an EMBL/GenBank/DDBJ whole genome shotgun (WGS) entry which is preliminary data.</text>
</comment>
<feature type="binding site" evidence="4">
    <location>
        <position position="262"/>
    </location>
    <ligand>
        <name>NAD(+)</name>
        <dbReference type="ChEBI" id="CHEBI:57540"/>
    </ligand>
</feature>
<sequence>MLQLAQKQISKTKAKREAALIASDLRSGVERLGDMIAEAKRIVPFTGAGISTECGIPDFRSPGGIWTRNRPIPFDEFVASPEARDESWRRRFAMEEVFAAAKPGRGHRALASLYRAGKVPAIITQNIDNLHQASGVASDHVIELHGNTTYARCIGCGQAYPLDWVKRRFDEEGAAPNCTVCDEPVKTATISFGQTMPEDEMQRATALSQACDLFIAIGSSLVVWPAAGFPMMAKESGARLVIVNREPTEQDDIADLVIRHDIGETLGPFVGN</sequence>
<feature type="binding site" evidence="4 5">
    <location>
        <position position="153"/>
    </location>
    <ligand>
        <name>Zn(2+)</name>
        <dbReference type="ChEBI" id="CHEBI:29105"/>
    </ligand>
</feature>
<dbReference type="SUPFAM" id="SSF52467">
    <property type="entry name" value="DHS-like NAD/FAD-binding domain"/>
    <property type="match status" value="1"/>
</dbReference>
<dbReference type="PROSITE" id="PS50305">
    <property type="entry name" value="SIRTUIN"/>
    <property type="match status" value="1"/>
</dbReference>
<dbReference type="InterPro" id="IPR028628">
    <property type="entry name" value="Sirtuin_class_U"/>
</dbReference>
<keyword evidence="2 4" id="KW-0808">Transferase</keyword>
<comment type="similarity">
    <text evidence="4">Belongs to the sirtuin family. Class U subfamily.</text>
</comment>
<feature type="binding site" evidence="4 5">
    <location>
        <position position="156"/>
    </location>
    <ligand>
        <name>Zn(2+)</name>
        <dbReference type="ChEBI" id="CHEBI:29105"/>
    </ligand>
</feature>
<protein>
    <recommendedName>
        <fullName evidence="4">NAD-dependent protein deacetylase</fullName>
        <ecNumber evidence="4">2.3.1.286</ecNumber>
    </recommendedName>
    <alternativeName>
        <fullName evidence="4">Regulatory protein SIR2 homolog</fullName>
    </alternativeName>
</protein>
<comment type="function">
    <text evidence="4">NAD-dependent protein deacetylase which modulates the activities of several enzymes which are inactive in their acetylated form.</text>
</comment>
<feature type="binding site" evidence="4">
    <location>
        <position position="128"/>
    </location>
    <ligand>
        <name>NAD(+)</name>
        <dbReference type="ChEBI" id="CHEBI:57540"/>
    </ligand>
</feature>
<dbReference type="InterPro" id="IPR029035">
    <property type="entry name" value="DHS-like_NAD/FAD-binding_dom"/>
</dbReference>
<evidence type="ECO:0000256" key="1">
    <source>
        <dbReference type="ARBA" id="ARBA00022490"/>
    </source>
</evidence>
<feature type="binding site" evidence="4">
    <location>
        <position position="59"/>
    </location>
    <ligand>
        <name>nicotinamide</name>
        <dbReference type="ChEBI" id="CHEBI:17154"/>
    </ligand>
</feature>
<dbReference type="Proteomes" id="UP000193553">
    <property type="component" value="Unassembled WGS sequence"/>
</dbReference>
<dbReference type="GO" id="GO:0005737">
    <property type="term" value="C:cytoplasm"/>
    <property type="evidence" value="ECO:0007669"/>
    <property type="project" value="UniProtKB-SubCell"/>
</dbReference>
<dbReference type="GO" id="GO:0017136">
    <property type="term" value="F:histone deacetylase activity, NAD-dependent"/>
    <property type="evidence" value="ECO:0007669"/>
    <property type="project" value="TreeGrafter"/>
</dbReference>
<feature type="domain" description="Deacetylase sirtuin-type" evidence="6">
    <location>
        <begin position="22"/>
        <end position="272"/>
    </location>
</feature>
<feature type="binding site" evidence="4">
    <location>
        <position position="60"/>
    </location>
    <ligand>
        <name>NAD(+)</name>
        <dbReference type="ChEBI" id="CHEBI:57540"/>
    </ligand>
</feature>
<dbReference type="AlphaFoldDB" id="A0A1X3FKP1"/>